<comment type="caution">
    <text evidence="1">The sequence shown here is derived from an EMBL/GenBank/DDBJ whole genome shotgun (WGS) entry which is preliminary data.</text>
</comment>
<evidence type="ECO:0000313" key="2">
    <source>
        <dbReference type="Proteomes" id="UP000580250"/>
    </source>
</evidence>
<organism evidence="1 2">
    <name type="scientific">Meloidogyne enterolobii</name>
    <name type="common">Root-knot nematode worm</name>
    <name type="synonym">Meloidogyne mayaguensis</name>
    <dbReference type="NCBI Taxonomy" id="390850"/>
    <lineage>
        <taxon>Eukaryota</taxon>
        <taxon>Metazoa</taxon>
        <taxon>Ecdysozoa</taxon>
        <taxon>Nematoda</taxon>
        <taxon>Chromadorea</taxon>
        <taxon>Rhabditida</taxon>
        <taxon>Tylenchina</taxon>
        <taxon>Tylenchomorpha</taxon>
        <taxon>Tylenchoidea</taxon>
        <taxon>Meloidogynidae</taxon>
        <taxon>Meloidogyninae</taxon>
        <taxon>Meloidogyne</taxon>
    </lineage>
</organism>
<dbReference type="AlphaFoldDB" id="A0A6V7TS41"/>
<name>A0A6V7TS41_MELEN</name>
<dbReference type="Proteomes" id="UP000580250">
    <property type="component" value="Unassembled WGS sequence"/>
</dbReference>
<reference evidence="1 2" key="1">
    <citation type="submission" date="2020-08" db="EMBL/GenBank/DDBJ databases">
        <authorList>
            <person name="Koutsovoulos G."/>
            <person name="Danchin GJ E."/>
        </authorList>
    </citation>
    <scope>NUCLEOTIDE SEQUENCE [LARGE SCALE GENOMIC DNA]</scope>
</reference>
<dbReference type="OrthoDB" id="5899025at2759"/>
<accession>A0A6V7TS41</accession>
<proteinExistence type="predicted"/>
<gene>
    <name evidence="1" type="ORF">MENT_LOCUS3679</name>
</gene>
<sequence>MTLSPDYIDTKNFDKDYTPQMIAEELKLGDKFVEWLSKEMFSEESSLLILDYLGIGLQNQDAIKNALIANKAEATIFDTIFKFKNSRELRDAKRGVQAAVPWAFYNASQLEKFYRGDNGELIVFTSAPTILTSVVLFFDYKIGVLSMRPSDFFEA</sequence>
<evidence type="ECO:0000313" key="1">
    <source>
        <dbReference type="EMBL" id="CAD2132505.1"/>
    </source>
</evidence>
<dbReference type="EMBL" id="CAJEWN010000012">
    <property type="protein sequence ID" value="CAD2132505.1"/>
    <property type="molecule type" value="Genomic_DNA"/>
</dbReference>
<protein>
    <submittedName>
        <fullName evidence="1">Uncharacterized protein</fullName>
    </submittedName>
</protein>